<feature type="region of interest" description="Disordered" evidence="2">
    <location>
        <begin position="94"/>
        <end position="117"/>
    </location>
</feature>
<keyword evidence="1" id="KW-0539">Nucleus</keyword>
<dbReference type="Gene3D" id="1.10.30.10">
    <property type="entry name" value="High mobility group box domain"/>
    <property type="match status" value="1"/>
</dbReference>
<keyword evidence="1" id="KW-0238">DNA-binding</keyword>
<dbReference type="Proteomes" id="UP001291623">
    <property type="component" value="Unassembled WGS sequence"/>
</dbReference>
<dbReference type="EMBL" id="JAVYJV010000024">
    <property type="protein sequence ID" value="KAK4338487.1"/>
    <property type="molecule type" value="Genomic_DNA"/>
</dbReference>
<feature type="compositionally biased region" description="Basic residues" evidence="2">
    <location>
        <begin position="1"/>
        <end position="13"/>
    </location>
</feature>
<feature type="compositionally biased region" description="Basic and acidic residues" evidence="2">
    <location>
        <begin position="99"/>
        <end position="115"/>
    </location>
</feature>
<keyword evidence="5" id="KW-1185">Reference proteome</keyword>
<dbReference type="GO" id="GO:0003677">
    <property type="term" value="F:DNA binding"/>
    <property type="evidence" value="ECO:0007669"/>
    <property type="project" value="UniProtKB-UniRule"/>
</dbReference>
<evidence type="ECO:0000313" key="4">
    <source>
        <dbReference type="EMBL" id="KAK4338487.1"/>
    </source>
</evidence>
<evidence type="ECO:0000256" key="1">
    <source>
        <dbReference type="PROSITE-ProRule" id="PRU00267"/>
    </source>
</evidence>
<gene>
    <name evidence="4" type="ORF">RND71_042974</name>
</gene>
<dbReference type="InterPro" id="IPR036910">
    <property type="entry name" value="HMG_box_dom_sf"/>
</dbReference>
<dbReference type="AlphaFoldDB" id="A0AAE1QUM5"/>
<dbReference type="PROSITE" id="PS50118">
    <property type="entry name" value="HMG_BOX_2"/>
    <property type="match status" value="1"/>
</dbReference>
<feature type="DNA-binding region" description="HMG box" evidence="1">
    <location>
        <begin position="115"/>
        <end position="172"/>
    </location>
</feature>
<feature type="compositionally biased region" description="Basic and acidic residues" evidence="2">
    <location>
        <begin position="17"/>
        <end position="27"/>
    </location>
</feature>
<proteinExistence type="predicted"/>
<protein>
    <recommendedName>
        <fullName evidence="3">HMG box domain-containing protein</fullName>
    </recommendedName>
</protein>
<evidence type="ECO:0000256" key="2">
    <source>
        <dbReference type="SAM" id="MobiDB-lite"/>
    </source>
</evidence>
<dbReference type="Pfam" id="PF00505">
    <property type="entry name" value="HMG_box"/>
    <property type="match status" value="1"/>
</dbReference>
<sequence length="212" mass="25400">MLNHNHRRNRTRGASKAAKEQSSFEKELLEMQEKLQKMTLEKEQTEGMLKAREEMLKHKEEELEVRGKEHEKLQTELKKLQKMKEFKPTLNFPIVQSLTDKDEKKEKKKKADPSKKRPVPPYLLWCKDHWDEEMGNLLGAKWKIISAEEKKPYEEKYQAEKEAYLKVVGMEKREVEAMRLLDEEQKQKTAMELLEQYIQFQQEAILNKNNKK</sequence>
<name>A0AAE1QUM5_9SOLA</name>
<dbReference type="PANTHER" id="PTHR46912">
    <property type="entry name" value="HIGH MOBILITY GROUP B PROTEIN 13"/>
    <property type="match status" value="1"/>
</dbReference>
<dbReference type="InterPro" id="IPR009071">
    <property type="entry name" value="HMG_box_dom"/>
</dbReference>
<dbReference type="PANTHER" id="PTHR46912:SF1">
    <property type="entry name" value="HIGH MOBILITY GROUP B PROTEIN 13"/>
    <property type="match status" value="1"/>
</dbReference>
<evidence type="ECO:0000313" key="5">
    <source>
        <dbReference type="Proteomes" id="UP001291623"/>
    </source>
</evidence>
<dbReference type="GO" id="GO:0005634">
    <property type="term" value="C:nucleus"/>
    <property type="evidence" value="ECO:0007669"/>
    <property type="project" value="UniProtKB-UniRule"/>
</dbReference>
<accession>A0AAE1QUM5</accession>
<dbReference type="InterPro" id="IPR044601">
    <property type="entry name" value="HMGB6/HMGB13"/>
</dbReference>
<comment type="caution">
    <text evidence="4">The sequence shown here is derived from an EMBL/GenBank/DDBJ whole genome shotgun (WGS) entry which is preliminary data.</text>
</comment>
<feature type="region of interest" description="Disordered" evidence="2">
    <location>
        <begin position="1"/>
        <end position="27"/>
    </location>
</feature>
<dbReference type="SUPFAM" id="SSF47095">
    <property type="entry name" value="HMG-box"/>
    <property type="match status" value="1"/>
</dbReference>
<organism evidence="4 5">
    <name type="scientific">Anisodus tanguticus</name>
    <dbReference type="NCBI Taxonomy" id="243964"/>
    <lineage>
        <taxon>Eukaryota</taxon>
        <taxon>Viridiplantae</taxon>
        <taxon>Streptophyta</taxon>
        <taxon>Embryophyta</taxon>
        <taxon>Tracheophyta</taxon>
        <taxon>Spermatophyta</taxon>
        <taxon>Magnoliopsida</taxon>
        <taxon>eudicotyledons</taxon>
        <taxon>Gunneridae</taxon>
        <taxon>Pentapetalae</taxon>
        <taxon>asterids</taxon>
        <taxon>lamiids</taxon>
        <taxon>Solanales</taxon>
        <taxon>Solanaceae</taxon>
        <taxon>Solanoideae</taxon>
        <taxon>Hyoscyameae</taxon>
        <taxon>Anisodus</taxon>
    </lineage>
</organism>
<reference evidence="4" key="1">
    <citation type="submission" date="2023-12" db="EMBL/GenBank/DDBJ databases">
        <title>Genome assembly of Anisodus tanguticus.</title>
        <authorList>
            <person name="Wang Y.-J."/>
        </authorList>
    </citation>
    <scope>NUCLEOTIDE SEQUENCE</scope>
    <source>
        <strain evidence="4">KB-2021</strain>
        <tissue evidence="4">Leaf</tissue>
    </source>
</reference>
<evidence type="ECO:0000259" key="3">
    <source>
        <dbReference type="PROSITE" id="PS50118"/>
    </source>
</evidence>
<feature type="domain" description="HMG box" evidence="3">
    <location>
        <begin position="115"/>
        <end position="172"/>
    </location>
</feature>
<dbReference type="SMART" id="SM00398">
    <property type="entry name" value="HMG"/>
    <property type="match status" value="1"/>
</dbReference>